<dbReference type="PANTHER" id="PTHR46806:SF5">
    <property type="entry name" value="F5_8 TYPE C DOMAIN-CONTAINING PROTEIN"/>
    <property type="match status" value="1"/>
</dbReference>
<evidence type="ECO:0000256" key="4">
    <source>
        <dbReference type="ARBA" id="ARBA00022889"/>
    </source>
</evidence>
<dbReference type="GO" id="GO:0012505">
    <property type="term" value="C:endomembrane system"/>
    <property type="evidence" value="ECO:0007669"/>
    <property type="project" value="UniProtKB-SubCell"/>
</dbReference>
<evidence type="ECO:0000313" key="14">
    <source>
        <dbReference type="EMBL" id="KAH3749918.1"/>
    </source>
</evidence>
<keyword evidence="8" id="KW-0768">Sushi</keyword>
<dbReference type="InterPro" id="IPR036465">
    <property type="entry name" value="vWFA_dom_sf"/>
</dbReference>
<dbReference type="SMART" id="SM00032">
    <property type="entry name" value="CCP"/>
    <property type="match status" value="2"/>
</dbReference>
<keyword evidence="3" id="KW-0964">Secreted</keyword>
<dbReference type="PROSITE" id="PS50234">
    <property type="entry name" value="VWFA"/>
    <property type="match status" value="1"/>
</dbReference>
<dbReference type="InterPro" id="IPR000742">
    <property type="entry name" value="EGF"/>
</dbReference>
<keyword evidence="4" id="KW-0130">Cell adhesion</keyword>
<evidence type="ECO:0000256" key="3">
    <source>
        <dbReference type="ARBA" id="ARBA00022525"/>
    </source>
</evidence>
<comment type="caution">
    <text evidence="7">Lacks conserved residue(s) required for the propagation of feature annotation.</text>
</comment>
<dbReference type="CDD" id="cd00057">
    <property type="entry name" value="FA58C"/>
    <property type="match status" value="2"/>
</dbReference>
<dbReference type="AlphaFoldDB" id="A0A9D4I7D7"/>
<keyword evidence="6 7" id="KW-1015">Disulfide bond</keyword>
<dbReference type="CDD" id="cd00054">
    <property type="entry name" value="EGF_CA"/>
    <property type="match status" value="1"/>
</dbReference>
<dbReference type="InterPro" id="IPR002035">
    <property type="entry name" value="VWF_A"/>
</dbReference>
<evidence type="ECO:0000256" key="7">
    <source>
        <dbReference type="PROSITE-ProRule" id="PRU00076"/>
    </source>
</evidence>
<dbReference type="InterPro" id="IPR035976">
    <property type="entry name" value="Sushi/SCR/CCP_sf"/>
</dbReference>
<dbReference type="SMART" id="SM00181">
    <property type="entry name" value="EGF"/>
    <property type="match status" value="1"/>
</dbReference>
<evidence type="ECO:0000313" key="15">
    <source>
        <dbReference type="Proteomes" id="UP000828390"/>
    </source>
</evidence>
<dbReference type="GO" id="GO:0005576">
    <property type="term" value="C:extracellular region"/>
    <property type="evidence" value="ECO:0007669"/>
    <property type="project" value="UniProtKB-SubCell"/>
</dbReference>
<organism evidence="14 15">
    <name type="scientific">Dreissena polymorpha</name>
    <name type="common">Zebra mussel</name>
    <name type="synonym">Mytilus polymorpha</name>
    <dbReference type="NCBI Taxonomy" id="45954"/>
    <lineage>
        <taxon>Eukaryota</taxon>
        <taxon>Metazoa</taxon>
        <taxon>Spiralia</taxon>
        <taxon>Lophotrochozoa</taxon>
        <taxon>Mollusca</taxon>
        <taxon>Bivalvia</taxon>
        <taxon>Autobranchia</taxon>
        <taxon>Heteroconchia</taxon>
        <taxon>Euheterodonta</taxon>
        <taxon>Imparidentia</taxon>
        <taxon>Neoheterodontei</taxon>
        <taxon>Myida</taxon>
        <taxon>Dreissenoidea</taxon>
        <taxon>Dreissenidae</taxon>
        <taxon>Dreissena</taxon>
    </lineage>
</organism>
<dbReference type="GO" id="GO:0038023">
    <property type="term" value="F:signaling receptor activity"/>
    <property type="evidence" value="ECO:0007669"/>
    <property type="project" value="TreeGrafter"/>
</dbReference>
<evidence type="ECO:0000256" key="8">
    <source>
        <dbReference type="PROSITE-ProRule" id="PRU00302"/>
    </source>
</evidence>
<dbReference type="Pfam" id="PF00092">
    <property type="entry name" value="VWA"/>
    <property type="match status" value="1"/>
</dbReference>
<name>A0A9D4I7D7_DREPO</name>
<feature type="domain" description="VWFA" evidence="12">
    <location>
        <begin position="454"/>
        <end position="629"/>
    </location>
</feature>
<dbReference type="InterPro" id="IPR008979">
    <property type="entry name" value="Galactose-bd-like_sf"/>
</dbReference>
<dbReference type="SMART" id="SM00231">
    <property type="entry name" value="FA58C"/>
    <property type="match status" value="2"/>
</dbReference>
<gene>
    <name evidence="14" type="ORF">DPMN_184433</name>
</gene>
<dbReference type="Pfam" id="PF00008">
    <property type="entry name" value="EGF"/>
    <property type="match status" value="1"/>
</dbReference>
<evidence type="ECO:0000259" key="12">
    <source>
        <dbReference type="PROSITE" id="PS50234"/>
    </source>
</evidence>
<comment type="caution">
    <text evidence="14">The sequence shown here is derived from an EMBL/GenBank/DDBJ whole genome shotgun (WGS) entry which is preliminary data.</text>
</comment>
<evidence type="ECO:0000259" key="11">
    <source>
        <dbReference type="PROSITE" id="PS50026"/>
    </source>
</evidence>
<evidence type="ECO:0000256" key="9">
    <source>
        <dbReference type="SAM" id="SignalP"/>
    </source>
</evidence>
<dbReference type="Pfam" id="PF00754">
    <property type="entry name" value="F5_F8_type_C"/>
    <property type="match status" value="2"/>
</dbReference>
<evidence type="ECO:0000256" key="1">
    <source>
        <dbReference type="ARBA" id="ARBA00004184"/>
    </source>
</evidence>
<dbReference type="EMBL" id="JAIWYP010000010">
    <property type="protein sequence ID" value="KAH3749918.1"/>
    <property type="molecule type" value="Genomic_DNA"/>
</dbReference>
<dbReference type="Proteomes" id="UP000828390">
    <property type="component" value="Unassembled WGS sequence"/>
</dbReference>
<keyword evidence="5" id="KW-0472">Membrane</keyword>
<feature type="domain" description="Sushi" evidence="13">
    <location>
        <begin position="333"/>
        <end position="388"/>
    </location>
</feature>
<dbReference type="InterPro" id="IPR000436">
    <property type="entry name" value="Sushi_SCR_CCP_dom"/>
</dbReference>
<dbReference type="CDD" id="cd01450">
    <property type="entry name" value="vWFA_subfamily_ECM"/>
    <property type="match status" value="1"/>
</dbReference>
<dbReference type="Gene3D" id="2.10.25.10">
    <property type="entry name" value="Laminin"/>
    <property type="match status" value="1"/>
</dbReference>
<dbReference type="PROSITE" id="PS50026">
    <property type="entry name" value="EGF_3"/>
    <property type="match status" value="1"/>
</dbReference>
<feature type="domain" description="F5/8 type C" evidence="10">
    <location>
        <begin position="847"/>
        <end position="1014"/>
    </location>
</feature>
<evidence type="ECO:0000256" key="2">
    <source>
        <dbReference type="ARBA" id="ARBA00004613"/>
    </source>
</evidence>
<feature type="domain" description="EGF-like" evidence="11">
    <location>
        <begin position="816"/>
        <end position="848"/>
    </location>
</feature>
<dbReference type="SUPFAM" id="SSF53300">
    <property type="entry name" value="vWA-like"/>
    <property type="match status" value="1"/>
</dbReference>
<reference evidence="14" key="2">
    <citation type="submission" date="2020-11" db="EMBL/GenBank/DDBJ databases">
        <authorList>
            <person name="McCartney M.A."/>
            <person name="Auch B."/>
            <person name="Kono T."/>
            <person name="Mallez S."/>
            <person name="Becker A."/>
            <person name="Gohl D.M."/>
            <person name="Silverstein K.A.T."/>
            <person name="Koren S."/>
            <person name="Bechman K.B."/>
            <person name="Herman A."/>
            <person name="Abrahante J.E."/>
            <person name="Garbe J."/>
        </authorList>
    </citation>
    <scope>NUCLEOTIDE SEQUENCE</scope>
    <source>
        <strain evidence="14">Duluth1</strain>
        <tissue evidence="14">Whole animal</tissue>
    </source>
</reference>
<evidence type="ECO:0000259" key="10">
    <source>
        <dbReference type="PROSITE" id="PS50022"/>
    </source>
</evidence>
<feature type="chain" id="PRO_5038648028" evidence="9">
    <location>
        <begin position="24"/>
        <end position="1018"/>
    </location>
</feature>
<comment type="subcellular location">
    <subcellularLocation>
        <location evidence="1">Endomembrane system</location>
        <topology evidence="1">Peripheral membrane protein</topology>
    </subcellularLocation>
    <subcellularLocation>
        <location evidence="2">Secreted</location>
    </subcellularLocation>
</comment>
<dbReference type="SMART" id="SM00327">
    <property type="entry name" value="VWA"/>
    <property type="match status" value="1"/>
</dbReference>
<accession>A0A9D4I7D7</accession>
<feature type="disulfide bond" evidence="7">
    <location>
        <begin position="838"/>
        <end position="847"/>
    </location>
</feature>
<dbReference type="PROSITE" id="PS00022">
    <property type="entry name" value="EGF_1"/>
    <property type="match status" value="1"/>
</dbReference>
<dbReference type="InterPro" id="IPR050633">
    <property type="entry name" value="Neuropilin_MCO_CoagFactor"/>
</dbReference>
<dbReference type="CDD" id="cd00033">
    <property type="entry name" value="CCP"/>
    <property type="match status" value="2"/>
</dbReference>
<feature type="disulfide bond" evidence="7">
    <location>
        <begin position="820"/>
        <end position="830"/>
    </location>
</feature>
<dbReference type="GO" id="GO:0005886">
    <property type="term" value="C:plasma membrane"/>
    <property type="evidence" value="ECO:0007669"/>
    <property type="project" value="TreeGrafter"/>
</dbReference>
<dbReference type="GO" id="GO:0007155">
    <property type="term" value="P:cell adhesion"/>
    <property type="evidence" value="ECO:0007669"/>
    <property type="project" value="UniProtKB-KW"/>
</dbReference>
<reference evidence="14" key="1">
    <citation type="journal article" date="2019" name="bioRxiv">
        <title>The Genome of the Zebra Mussel, Dreissena polymorpha: A Resource for Invasive Species Research.</title>
        <authorList>
            <person name="McCartney M.A."/>
            <person name="Auch B."/>
            <person name="Kono T."/>
            <person name="Mallez S."/>
            <person name="Zhang Y."/>
            <person name="Obille A."/>
            <person name="Becker A."/>
            <person name="Abrahante J.E."/>
            <person name="Garbe J."/>
            <person name="Badalamenti J.P."/>
            <person name="Herman A."/>
            <person name="Mangelson H."/>
            <person name="Liachko I."/>
            <person name="Sullivan S."/>
            <person name="Sone E.D."/>
            <person name="Koren S."/>
            <person name="Silverstein K.A.T."/>
            <person name="Beckman K.B."/>
            <person name="Gohl D.M."/>
        </authorList>
    </citation>
    <scope>NUCLEOTIDE SEQUENCE</scope>
    <source>
        <strain evidence="14">Duluth1</strain>
        <tissue evidence="14">Whole animal</tissue>
    </source>
</reference>
<dbReference type="Pfam" id="PF00084">
    <property type="entry name" value="Sushi"/>
    <property type="match status" value="2"/>
</dbReference>
<dbReference type="PROSITE" id="PS50022">
    <property type="entry name" value="FA58C_3"/>
    <property type="match status" value="2"/>
</dbReference>
<sequence>MLRNIGNVACFTIVLMTSHHVTGQAHDVAQLNRRLTIISNSVEYDIADIRHEVMDLKMIVEQIVGGKRNTSDGSVVGQGITDLNQREITDLNNKLNAHESRLNRLFSTVNEIQVENTSLKNKVHQCFEEKENGDKNEPLKLKSGIETKFDAIVNVLQMKFEETAAAMMKGYKDLKTHVNAKVSAVDQINNLAQSVISEQNKLSTRLDQAVNKLEVNELVEKRERNELINNLKSELLLLNAGVETKFDDRVNALQNRFEESTMANLAGYKYLETHMSVQMKNITQSVISEQNKLSARMDQADEKLVRLDGGVNKLADFSRIIEELKAKTDKCCIDCGDPTPDHGTVNTTETTFGTVVQISCNHGYVLSGENIAKCNADSVWSELATCNPYDCGSAAPANGVAKAPNGTTYQKQATVQCNPEYTLNGSSVIECTATGWNDSVSCVIQKPYGLAKTDLVFIVGASTSVTDANFQKMRDFLKEFLSNADIDSGSIRVGINLYNTEVQIEFHLNRYRTSRDTLAAVDRIPYIKGSANTADALKSMSEVMFSPANGDRPDAPNVCILLTDSVSNINIRRTIPEAVAARAKGIHLYVIGIALQDTREVDAIASPPAADNSFHVETFDQLKGLHKTIFSASCPGMKKCSADEYLVKNDSILSVSSQWDQNEPDKFGADQGRLNSTETGEGTSFRAGIWAAGVADTNQYIQVNFSAPKIITGIETRGRPISQNLQIPQWVTQYRFMYSRDCETFNTYTHTNGSDMLFDANEDGNTIRPNKLPYPVLGLCARVNPTQWHVHISMQFDVKGCGGPIWVLCNQLSHAPSALCSPECQNGGTCVSPDTCRCPDGFDGLRCQNERKCSVDEYLVTNDSTLSVSSQWDQNEPDKFGADQGRLNSTETGEGTSFRAGIWAAGVADTNQYIQVNFTVPKIITGIETRGRPISQNHQNPQWVTQYRFMYSRDCEIFNTYTHTNGSDMLFDANHDGNTIRLNQLPYPVLALCARVNPTRWQVHISMQFDVRGCNGPI</sequence>
<dbReference type="Gene3D" id="3.40.50.410">
    <property type="entry name" value="von Willebrand factor, type A domain"/>
    <property type="match status" value="1"/>
</dbReference>
<keyword evidence="9" id="KW-0732">Signal</keyword>
<evidence type="ECO:0000256" key="5">
    <source>
        <dbReference type="ARBA" id="ARBA00023136"/>
    </source>
</evidence>
<dbReference type="InterPro" id="IPR000421">
    <property type="entry name" value="FA58C"/>
</dbReference>
<keyword evidence="15" id="KW-1185">Reference proteome</keyword>
<dbReference type="OrthoDB" id="199024at2759"/>
<proteinExistence type="predicted"/>
<dbReference type="SUPFAM" id="SSF57196">
    <property type="entry name" value="EGF/Laminin"/>
    <property type="match status" value="1"/>
</dbReference>
<feature type="signal peptide" evidence="9">
    <location>
        <begin position="1"/>
        <end position="23"/>
    </location>
</feature>
<protein>
    <submittedName>
        <fullName evidence="14">Uncharacterized protein</fullName>
    </submittedName>
</protein>
<dbReference type="Gene3D" id="2.10.70.10">
    <property type="entry name" value="Complement Module, domain 1"/>
    <property type="match status" value="2"/>
</dbReference>
<evidence type="ECO:0000259" key="13">
    <source>
        <dbReference type="PROSITE" id="PS50923"/>
    </source>
</evidence>
<dbReference type="PANTHER" id="PTHR46806">
    <property type="entry name" value="F5/8 TYPE C DOMAIN-CONTAINING PROTEIN"/>
    <property type="match status" value="1"/>
</dbReference>
<evidence type="ECO:0000256" key="6">
    <source>
        <dbReference type="ARBA" id="ARBA00023157"/>
    </source>
</evidence>
<dbReference type="PROSITE" id="PS01186">
    <property type="entry name" value="EGF_2"/>
    <property type="match status" value="1"/>
</dbReference>
<dbReference type="SUPFAM" id="SSF57535">
    <property type="entry name" value="Complement control module/SCR domain"/>
    <property type="match status" value="1"/>
</dbReference>
<dbReference type="Gene3D" id="2.60.120.260">
    <property type="entry name" value="Galactose-binding domain-like"/>
    <property type="match status" value="2"/>
</dbReference>
<dbReference type="SUPFAM" id="SSF49785">
    <property type="entry name" value="Galactose-binding domain-like"/>
    <property type="match status" value="2"/>
</dbReference>
<feature type="domain" description="F5/8 type C" evidence="10">
    <location>
        <begin position="640"/>
        <end position="801"/>
    </location>
</feature>
<dbReference type="PROSITE" id="PS50923">
    <property type="entry name" value="SUSHI"/>
    <property type="match status" value="1"/>
</dbReference>
<keyword evidence="7" id="KW-0245">EGF-like domain</keyword>